<dbReference type="Proteomes" id="UP000574369">
    <property type="component" value="Unassembled WGS sequence"/>
</dbReference>
<accession>A0ABR6GUR0</accession>
<keyword evidence="6" id="KW-1185">Reference proteome</keyword>
<proteinExistence type="inferred from homology"/>
<sequence length="279" mass="29063">MSTSTAPHTMTASNTTPASASATSAGFTPAPGHTPTVLITGCSSGFGLDAARLFLDRGWQVIATMRTPQPDLLPRSERLRILPLDVTREDSIEACLREAGPIDALVNNAGVGMLAPLEGTSLAAARELFQTNTLGTIAMTQAVLPQFRERRAGVVVNVTSAVTLKPLPLLSVYTASKVAVNAFTESVALELAPFDVRMRLVLPGRAPTTRFGANAQSRMGGSVPEAYASFVQSVFAGVPGTKALTTQSEDVAEAVWRAVTDVDAPMRIPAGADAVAMAG</sequence>
<dbReference type="Gene3D" id="3.40.50.720">
    <property type="entry name" value="NAD(P)-binding Rossmann-like Domain"/>
    <property type="match status" value="1"/>
</dbReference>
<evidence type="ECO:0000256" key="1">
    <source>
        <dbReference type="ARBA" id="ARBA00006484"/>
    </source>
</evidence>
<dbReference type="PRINTS" id="PR00080">
    <property type="entry name" value="SDRFAMILY"/>
</dbReference>
<protein>
    <submittedName>
        <fullName evidence="5">NAD(P)-dependent dehydrogenase (Short-subunit alcohol dehydrogenase family)</fullName>
    </submittedName>
</protein>
<dbReference type="RefSeq" id="WP_246409920.1">
    <property type="nucleotide sequence ID" value="NZ_JACHXO010000003.1"/>
</dbReference>
<gene>
    <name evidence="5" type="ORF">FHS28_002274</name>
</gene>
<dbReference type="PROSITE" id="PS00061">
    <property type="entry name" value="ADH_SHORT"/>
    <property type="match status" value="1"/>
</dbReference>
<dbReference type="PRINTS" id="PR00081">
    <property type="entry name" value="GDHRDH"/>
</dbReference>
<dbReference type="EMBL" id="JACHXO010000003">
    <property type="protein sequence ID" value="MBB3194878.1"/>
    <property type="molecule type" value="Genomic_DNA"/>
</dbReference>
<feature type="region of interest" description="Disordered" evidence="4">
    <location>
        <begin position="1"/>
        <end position="27"/>
    </location>
</feature>
<reference evidence="5 6" key="1">
    <citation type="submission" date="2020-08" db="EMBL/GenBank/DDBJ databases">
        <title>Genomic Encyclopedia of Type Strains, Phase III (KMG-III): the genomes of soil and plant-associated and newly described type strains.</title>
        <authorList>
            <person name="Whitman W."/>
        </authorList>
    </citation>
    <scope>NUCLEOTIDE SEQUENCE [LARGE SCALE GENOMIC DNA]</scope>
    <source>
        <strain evidence="5 6">CECT 7247</strain>
    </source>
</reference>
<feature type="compositionally biased region" description="Low complexity" evidence="4">
    <location>
        <begin position="9"/>
        <end position="27"/>
    </location>
</feature>
<comment type="caution">
    <text evidence="5">The sequence shown here is derived from an EMBL/GenBank/DDBJ whole genome shotgun (WGS) entry which is preliminary data.</text>
</comment>
<dbReference type="InterPro" id="IPR002347">
    <property type="entry name" value="SDR_fam"/>
</dbReference>
<dbReference type="InterPro" id="IPR051911">
    <property type="entry name" value="SDR_oxidoreductase"/>
</dbReference>
<evidence type="ECO:0000256" key="4">
    <source>
        <dbReference type="SAM" id="MobiDB-lite"/>
    </source>
</evidence>
<keyword evidence="2" id="KW-0560">Oxidoreductase</keyword>
<evidence type="ECO:0000313" key="5">
    <source>
        <dbReference type="EMBL" id="MBB3194878.1"/>
    </source>
</evidence>
<comment type="similarity">
    <text evidence="1 3">Belongs to the short-chain dehydrogenases/reductases (SDR) family.</text>
</comment>
<dbReference type="CDD" id="cd05374">
    <property type="entry name" value="17beta-HSD-like_SDR_c"/>
    <property type="match status" value="1"/>
</dbReference>
<dbReference type="InterPro" id="IPR020904">
    <property type="entry name" value="Sc_DH/Rdtase_CS"/>
</dbReference>
<evidence type="ECO:0000256" key="3">
    <source>
        <dbReference type="RuleBase" id="RU000363"/>
    </source>
</evidence>
<evidence type="ECO:0000313" key="6">
    <source>
        <dbReference type="Proteomes" id="UP000574369"/>
    </source>
</evidence>
<name>A0ABR6GUR0_9BURK</name>
<dbReference type="SUPFAM" id="SSF51735">
    <property type="entry name" value="NAD(P)-binding Rossmann-fold domains"/>
    <property type="match status" value="1"/>
</dbReference>
<evidence type="ECO:0000256" key="2">
    <source>
        <dbReference type="ARBA" id="ARBA00023002"/>
    </source>
</evidence>
<dbReference type="Pfam" id="PF00106">
    <property type="entry name" value="adh_short"/>
    <property type="match status" value="1"/>
</dbReference>
<dbReference type="PANTHER" id="PTHR43976:SF16">
    <property type="entry name" value="SHORT-CHAIN DEHYDROGENASE_REDUCTASE FAMILY PROTEIN"/>
    <property type="match status" value="1"/>
</dbReference>
<organism evidence="5 6">
    <name type="scientific">Roseateles terrae</name>
    <dbReference type="NCBI Taxonomy" id="431060"/>
    <lineage>
        <taxon>Bacteria</taxon>
        <taxon>Pseudomonadati</taxon>
        <taxon>Pseudomonadota</taxon>
        <taxon>Betaproteobacteria</taxon>
        <taxon>Burkholderiales</taxon>
        <taxon>Sphaerotilaceae</taxon>
        <taxon>Roseateles</taxon>
    </lineage>
</organism>
<dbReference type="PANTHER" id="PTHR43976">
    <property type="entry name" value="SHORT CHAIN DEHYDROGENASE"/>
    <property type="match status" value="1"/>
</dbReference>
<dbReference type="InterPro" id="IPR036291">
    <property type="entry name" value="NAD(P)-bd_dom_sf"/>
</dbReference>